<evidence type="ECO:0000256" key="4">
    <source>
        <dbReference type="ARBA" id="ARBA00022692"/>
    </source>
</evidence>
<keyword evidence="6 8" id="KW-0472">Membrane</keyword>
<feature type="compositionally biased region" description="Low complexity" evidence="7">
    <location>
        <begin position="764"/>
        <end position="777"/>
    </location>
</feature>
<evidence type="ECO:0008006" key="11">
    <source>
        <dbReference type="Google" id="ProtNLM"/>
    </source>
</evidence>
<dbReference type="Pfam" id="PF02534">
    <property type="entry name" value="T4SS-DNA_transf"/>
    <property type="match status" value="2"/>
</dbReference>
<dbReference type="Proteomes" id="UP000030993">
    <property type="component" value="Unassembled WGS sequence"/>
</dbReference>
<feature type="compositionally biased region" description="Basic and acidic residues" evidence="7">
    <location>
        <begin position="722"/>
        <end position="733"/>
    </location>
</feature>
<evidence type="ECO:0000256" key="8">
    <source>
        <dbReference type="SAM" id="Phobius"/>
    </source>
</evidence>
<keyword evidence="5 8" id="KW-1133">Transmembrane helix</keyword>
<dbReference type="PANTHER" id="PTHR37937">
    <property type="entry name" value="CONJUGATIVE TRANSFER: DNA TRANSPORT"/>
    <property type="match status" value="1"/>
</dbReference>
<dbReference type="CDD" id="cd01127">
    <property type="entry name" value="TrwB_TraG_TraD_VirD4"/>
    <property type="match status" value="2"/>
</dbReference>
<dbReference type="GO" id="GO:0005886">
    <property type="term" value="C:plasma membrane"/>
    <property type="evidence" value="ECO:0007669"/>
    <property type="project" value="UniProtKB-SubCell"/>
</dbReference>
<evidence type="ECO:0000256" key="2">
    <source>
        <dbReference type="ARBA" id="ARBA00008806"/>
    </source>
</evidence>
<accession>A0A0B2JZ28</accession>
<sequence>MDRAKKRQLKKSIKFGAVIWLSIVFLGDMYAAHAVGELCNYDPLLGPVFEHKGINYYFPGTFLYWHLSPEISGLIPDILTKYDKYLRTAFILASIAFFIVLYCMNKNGVSLADAHWATSEDIEQMGLGKYNHKIIKVPLLDVPVLRKIKVKKDEKTLKKTGVVLGLNPYTKKLMLHDGPEHILLMAPTRSGKGVSTIVPTGCIWNHSMFFFDPKGELWQLTSSYRQKGLGQKVLKFEPLCRDGSTCRWNPLAEINIRTFAEFSDTQSIVNILVKPDGESTGNDPFWDNAAIELLNCCILHLMYAHEREGLNIPCLTDMMSLLSPPDKDIDELFEEIKMYPHISEEEFFSDKNPFEVVYGERYIKNLNAFNKLWKLPDGQKIKSLKDLKAELKKRFLDRGQKIPWDKEPYWICLVHPRVSEGAANMCNLNETTRASLIKSTQTKLSLYQDPVVQRNTEVSDFCVRDLLSNPNQAVSLYLVMQSDDIDTVKPLSRLLISFLLAKNTRDMHVNNTGVKQRLLLMLDEFPQLGGMNKIETNMAICAGYGIKYCIVCQDVNQLNKAYTENNSIATNCHVHEYFTPNVDPSGKTAKAISETLGKFEFQSESKSTGSGGWFGGSSTYSKSTRDLMSPDEVARLPRVSEIIFMAGQYPIKGQKIAYFDEASRCGTFFTSKTKMGCPMFSDTVTKIHNFLQLHDYHAAEIKYMEECIEAVKAARAKAAEEQNKISALDEHERKKTGKTPKTPVYEANLENKTSEQNNKKTSESESSASDDSNKNNQ</sequence>
<dbReference type="SUPFAM" id="SSF52540">
    <property type="entry name" value="P-loop containing nucleoside triphosphate hydrolases"/>
    <property type="match status" value="1"/>
</dbReference>
<evidence type="ECO:0000256" key="5">
    <source>
        <dbReference type="ARBA" id="ARBA00022989"/>
    </source>
</evidence>
<dbReference type="RefSeq" id="WP_039208532.1">
    <property type="nucleotide sequence ID" value="NZ_JSCE01000149.1"/>
</dbReference>
<comment type="subcellular location">
    <subcellularLocation>
        <location evidence="1">Cell membrane</location>
        <topology evidence="1">Multi-pass membrane protein</topology>
    </subcellularLocation>
</comment>
<evidence type="ECO:0000256" key="1">
    <source>
        <dbReference type="ARBA" id="ARBA00004651"/>
    </source>
</evidence>
<proteinExistence type="inferred from homology"/>
<protein>
    <recommendedName>
        <fullName evidence="11">Conjugal transfer protein TraG</fullName>
    </recommendedName>
</protein>
<dbReference type="EMBL" id="JSCE01000149">
    <property type="protein sequence ID" value="KHM52008.1"/>
    <property type="molecule type" value="Genomic_DNA"/>
</dbReference>
<comment type="similarity">
    <text evidence="2">Belongs to the VirD4/TraG family.</text>
</comment>
<dbReference type="Gene3D" id="3.40.50.300">
    <property type="entry name" value="P-loop containing nucleotide triphosphate hydrolases"/>
    <property type="match status" value="1"/>
</dbReference>
<organism evidence="9 10">
    <name type="scientific">Anaerovibrio lipolyticus</name>
    <dbReference type="NCBI Taxonomy" id="82374"/>
    <lineage>
        <taxon>Bacteria</taxon>
        <taxon>Bacillati</taxon>
        <taxon>Bacillota</taxon>
        <taxon>Negativicutes</taxon>
        <taxon>Selenomonadales</taxon>
        <taxon>Selenomonadaceae</taxon>
        <taxon>Anaerovibrio</taxon>
    </lineage>
</organism>
<dbReference type="STRING" id="82374.NZ47_07360"/>
<keyword evidence="4 8" id="KW-0812">Transmembrane</keyword>
<feature type="transmembrane region" description="Helical" evidence="8">
    <location>
        <begin position="85"/>
        <end position="104"/>
    </location>
</feature>
<feature type="region of interest" description="Disordered" evidence="7">
    <location>
        <begin position="722"/>
        <end position="777"/>
    </location>
</feature>
<evidence type="ECO:0000256" key="3">
    <source>
        <dbReference type="ARBA" id="ARBA00022475"/>
    </source>
</evidence>
<evidence type="ECO:0000313" key="10">
    <source>
        <dbReference type="Proteomes" id="UP000030993"/>
    </source>
</evidence>
<name>A0A0B2JZ28_9FIRM</name>
<dbReference type="AlphaFoldDB" id="A0A0B2JZ28"/>
<gene>
    <name evidence="9" type="ORF">NZ47_07360</name>
</gene>
<dbReference type="InterPro" id="IPR027417">
    <property type="entry name" value="P-loop_NTPase"/>
</dbReference>
<dbReference type="PANTHER" id="PTHR37937:SF1">
    <property type="entry name" value="CONJUGATIVE TRANSFER: DNA TRANSPORT"/>
    <property type="match status" value="1"/>
</dbReference>
<feature type="non-terminal residue" evidence="9">
    <location>
        <position position="777"/>
    </location>
</feature>
<keyword evidence="10" id="KW-1185">Reference proteome</keyword>
<dbReference type="InterPro" id="IPR003688">
    <property type="entry name" value="TraG/VirD4"/>
</dbReference>
<keyword evidence="3" id="KW-1003">Cell membrane</keyword>
<comment type="caution">
    <text evidence="9">The sequence shown here is derived from an EMBL/GenBank/DDBJ whole genome shotgun (WGS) entry which is preliminary data.</text>
</comment>
<evidence type="ECO:0000256" key="7">
    <source>
        <dbReference type="SAM" id="MobiDB-lite"/>
    </source>
</evidence>
<dbReference type="InterPro" id="IPR051539">
    <property type="entry name" value="T4SS-coupling_protein"/>
</dbReference>
<reference evidence="9 10" key="1">
    <citation type="journal article" date="2013" name="PLoS ONE">
        <title>Identification and characterization of three novel lipases belonging to families II and V from Anaerovibrio lipolyticus 5ST.</title>
        <authorList>
            <person name="Prive F."/>
            <person name="Kaderbhai N.N."/>
            <person name="Girdwood S."/>
            <person name="Worgan H.J."/>
            <person name="Pinloche E."/>
            <person name="Scollan N.D."/>
            <person name="Huws S.A."/>
            <person name="Newbold C.J."/>
        </authorList>
    </citation>
    <scope>NUCLEOTIDE SEQUENCE [LARGE SCALE GENOMIC DNA]</scope>
    <source>
        <strain evidence="9 10">5S</strain>
    </source>
</reference>
<evidence type="ECO:0000313" key="9">
    <source>
        <dbReference type="EMBL" id="KHM52008.1"/>
    </source>
</evidence>
<evidence type="ECO:0000256" key="6">
    <source>
        <dbReference type="ARBA" id="ARBA00023136"/>
    </source>
</evidence>